<keyword evidence="5 9" id="KW-0812">Transmembrane</keyword>
<evidence type="ECO:0000256" key="9">
    <source>
        <dbReference type="HAMAP-Rule" id="MF_00911"/>
    </source>
</evidence>
<keyword evidence="7 9" id="KW-0472">Membrane</keyword>
<keyword evidence="12" id="KW-1185">Reference proteome</keyword>
<reference evidence="11 12" key="1">
    <citation type="submission" date="2019-11" db="EMBL/GenBank/DDBJ databases">
        <authorList>
            <person name="Khan S.A."/>
            <person name="Jeon C.O."/>
            <person name="Chun B.H."/>
        </authorList>
    </citation>
    <scope>NUCLEOTIDE SEQUENCE [LARGE SCALE GENOMIC DNA]</scope>
    <source>
        <strain evidence="11 12">IMCC 1097</strain>
    </source>
</reference>
<keyword evidence="2 9" id="KW-1003">Cell membrane</keyword>
<dbReference type="GO" id="GO:0032153">
    <property type="term" value="C:cell division site"/>
    <property type="evidence" value="ECO:0007669"/>
    <property type="project" value="UniProtKB-UniRule"/>
</dbReference>
<dbReference type="KEGG" id="llp:GH975_10315"/>
<evidence type="ECO:0000259" key="10">
    <source>
        <dbReference type="PROSITE" id="PS51779"/>
    </source>
</evidence>
<dbReference type="HAMAP" id="MF_00911">
    <property type="entry name" value="FtsQ_subfam"/>
    <property type="match status" value="1"/>
</dbReference>
<evidence type="ECO:0000256" key="4">
    <source>
        <dbReference type="ARBA" id="ARBA00022618"/>
    </source>
</evidence>
<name>A0A5Q2QEZ4_9GAMM</name>
<dbReference type="GO" id="GO:0043093">
    <property type="term" value="P:FtsZ-dependent cytokinesis"/>
    <property type="evidence" value="ECO:0007669"/>
    <property type="project" value="UniProtKB-UniRule"/>
</dbReference>
<dbReference type="Gene3D" id="3.10.20.310">
    <property type="entry name" value="membrane protein fhac"/>
    <property type="match status" value="1"/>
</dbReference>
<dbReference type="InterPro" id="IPR034746">
    <property type="entry name" value="POTRA"/>
</dbReference>
<organism evidence="11 12">
    <name type="scientific">Litorivicinus lipolyticus</name>
    <dbReference type="NCBI Taxonomy" id="418701"/>
    <lineage>
        <taxon>Bacteria</taxon>
        <taxon>Pseudomonadati</taxon>
        <taxon>Pseudomonadota</taxon>
        <taxon>Gammaproteobacteria</taxon>
        <taxon>Oceanospirillales</taxon>
        <taxon>Litorivicinaceae</taxon>
        <taxon>Litorivicinus</taxon>
    </lineage>
</organism>
<dbReference type="EMBL" id="CP045871">
    <property type="protein sequence ID" value="QGG80941.1"/>
    <property type="molecule type" value="Genomic_DNA"/>
</dbReference>
<evidence type="ECO:0000313" key="12">
    <source>
        <dbReference type="Proteomes" id="UP000388235"/>
    </source>
</evidence>
<evidence type="ECO:0000256" key="6">
    <source>
        <dbReference type="ARBA" id="ARBA00022989"/>
    </source>
</evidence>
<accession>A0A5Q2QEZ4</accession>
<protein>
    <recommendedName>
        <fullName evidence="9">Cell division protein FtsQ</fullName>
    </recommendedName>
</protein>
<evidence type="ECO:0000256" key="8">
    <source>
        <dbReference type="ARBA" id="ARBA00023306"/>
    </source>
</evidence>
<keyword evidence="6 9" id="KW-1133">Transmembrane helix</keyword>
<evidence type="ECO:0000256" key="1">
    <source>
        <dbReference type="ARBA" id="ARBA00004370"/>
    </source>
</evidence>
<keyword evidence="8 9" id="KW-0131">Cell cycle</keyword>
<evidence type="ECO:0000256" key="2">
    <source>
        <dbReference type="ARBA" id="ARBA00022475"/>
    </source>
</evidence>
<feature type="domain" description="POTRA" evidence="10">
    <location>
        <begin position="76"/>
        <end position="145"/>
    </location>
</feature>
<dbReference type="AlphaFoldDB" id="A0A5Q2QEZ4"/>
<evidence type="ECO:0000256" key="3">
    <source>
        <dbReference type="ARBA" id="ARBA00022519"/>
    </source>
</evidence>
<dbReference type="InterPro" id="IPR013685">
    <property type="entry name" value="POTRA_FtsQ_type"/>
</dbReference>
<dbReference type="Pfam" id="PF08478">
    <property type="entry name" value="POTRA_1"/>
    <property type="match status" value="1"/>
</dbReference>
<gene>
    <name evidence="9" type="primary">ftsQ</name>
    <name evidence="11" type="ORF">GH975_10315</name>
</gene>
<dbReference type="InterPro" id="IPR026579">
    <property type="entry name" value="FtsQ"/>
</dbReference>
<evidence type="ECO:0000256" key="5">
    <source>
        <dbReference type="ARBA" id="ARBA00022692"/>
    </source>
</evidence>
<comment type="function">
    <text evidence="9">Essential cell division protein. May link together the upstream cell division proteins, which are predominantly cytoplasmic, with the downstream cell division proteins, which are predominantly periplasmic. May control correct divisome assembly.</text>
</comment>
<comment type="subunit">
    <text evidence="9">Part of a complex composed of FtsB, FtsL and FtsQ.</text>
</comment>
<dbReference type="PROSITE" id="PS51779">
    <property type="entry name" value="POTRA"/>
    <property type="match status" value="1"/>
</dbReference>
<keyword evidence="3 9" id="KW-0997">Cell inner membrane</keyword>
<sequence>MMQSVNHVVKPRNRTRRGAQPIRQRLWTRLSRPAWLRLPRLAVPSLTSAWGLVLCLCAAISGAGVVMASERLLGDFVIERVEVEGDFVHLRPGDVQRRLDDLLVNARASSDLSQIQRQLSAQPWIAEVRVRRVWPHALRIEVIEQRPVARWNSDQFLGMQGDLFEPARAPLMALPDLAGPRGMQRDVFERFQLWAERMAQSGLELDGVEFDVDRGWRLHTVGGLDIQLGRMDLEGRLTRFDQAWQLKLAQTPNLVRVDLRYPNGVSLGFEESNDG</sequence>
<dbReference type="PANTHER" id="PTHR35851">
    <property type="entry name" value="CELL DIVISION PROTEIN FTSQ"/>
    <property type="match status" value="1"/>
</dbReference>
<evidence type="ECO:0000256" key="7">
    <source>
        <dbReference type="ARBA" id="ARBA00023136"/>
    </source>
</evidence>
<dbReference type="GO" id="GO:0005886">
    <property type="term" value="C:plasma membrane"/>
    <property type="evidence" value="ECO:0007669"/>
    <property type="project" value="UniProtKB-SubCell"/>
</dbReference>
<dbReference type="Gene3D" id="3.40.50.11690">
    <property type="entry name" value="Cell division protein FtsQ/DivIB"/>
    <property type="match status" value="1"/>
</dbReference>
<dbReference type="Proteomes" id="UP000388235">
    <property type="component" value="Chromosome"/>
</dbReference>
<dbReference type="Pfam" id="PF03799">
    <property type="entry name" value="FtsQ_DivIB_C"/>
    <property type="match status" value="1"/>
</dbReference>
<comment type="similarity">
    <text evidence="9">Belongs to the FtsQ/DivIB family. FtsQ subfamily.</text>
</comment>
<dbReference type="InterPro" id="IPR045335">
    <property type="entry name" value="FtsQ_C_sf"/>
</dbReference>
<dbReference type="OrthoDB" id="9790370at2"/>
<proteinExistence type="inferred from homology"/>
<dbReference type="GO" id="GO:0090529">
    <property type="term" value="P:cell septum assembly"/>
    <property type="evidence" value="ECO:0007669"/>
    <property type="project" value="InterPro"/>
</dbReference>
<keyword evidence="4 9" id="KW-0132">Cell division</keyword>
<dbReference type="PANTHER" id="PTHR35851:SF1">
    <property type="entry name" value="CELL DIVISION PROTEIN FTSQ"/>
    <property type="match status" value="1"/>
</dbReference>
<comment type="subcellular location">
    <subcellularLocation>
        <location evidence="9">Cell inner membrane</location>
        <topology evidence="9">Single-pass type II membrane protein</topology>
    </subcellularLocation>
    <subcellularLocation>
        <location evidence="1">Membrane</location>
    </subcellularLocation>
    <text evidence="9">Localizes to the division septum.</text>
</comment>
<dbReference type="InterPro" id="IPR005548">
    <property type="entry name" value="Cell_div_FtsQ/DivIB_C"/>
</dbReference>
<evidence type="ECO:0000313" key="11">
    <source>
        <dbReference type="EMBL" id="QGG80941.1"/>
    </source>
</evidence>